<dbReference type="STRING" id="1619036.US58_C0012G0036"/>
<dbReference type="EMBL" id="LBTN01000012">
    <property type="protein sequence ID" value="KKQ40827.1"/>
    <property type="molecule type" value="Genomic_DNA"/>
</dbReference>
<organism evidence="1 2">
    <name type="scientific">Candidatus Magasanikbacteria bacterium GW2011_GWA2_37_8</name>
    <dbReference type="NCBI Taxonomy" id="1619036"/>
    <lineage>
        <taxon>Bacteria</taxon>
        <taxon>Candidatus Magasanikiibacteriota</taxon>
    </lineage>
</organism>
<name>A0A0G0HF39_9BACT</name>
<sequence length="319" mass="36368">MFKTVILKLINIKYSGNSIGNDVRVEINALNNFISVDKKIKKGQSVACQETVGQFFVDGKFFNPEIKITVIEKDLFFNDVGSISVKLKIDLEKNTTQINKCQVEVYEKRGRKKTKSKRGVFDLTLEPTVKTPFVYVPETKDGWLVVLDRNGEEVSLPSYLKVEVKRRELGREYFTILEGALRGGEYSVKCPDDISVFMINDNHHTKLVQVTYSISNKILCLSDKKYQTTDYEGAPWVKGLYDIEIPDFPHPGGLYYDNAKNPTVWFRVGHSGERYIHTGRHSLGCITVLDQKKWGEIYNILIRARKGDGQSIGVLEVIE</sequence>
<proteinExistence type="predicted"/>
<dbReference type="Proteomes" id="UP000034333">
    <property type="component" value="Unassembled WGS sequence"/>
</dbReference>
<evidence type="ECO:0000313" key="2">
    <source>
        <dbReference type="Proteomes" id="UP000034333"/>
    </source>
</evidence>
<gene>
    <name evidence="1" type="ORF">US58_C0012G0036</name>
</gene>
<protein>
    <submittedName>
        <fullName evidence="1">Uncharacterized protein</fullName>
    </submittedName>
</protein>
<evidence type="ECO:0000313" key="1">
    <source>
        <dbReference type="EMBL" id="KKQ40827.1"/>
    </source>
</evidence>
<dbReference type="AlphaFoldDB" id="A0A0G0HF39"/>
<reference evidence="1 2" key="1">
    <citation type="journal article" date="2015" name="Nature">
        <title>rRNA introns, odd ribosomes, and small enigmatic genomes across a large radiation of phyla.</title>
        <authorList>
            <person name="Brown C.T."/>
            <person name="Hug L.A."/>
            <person name="Thomas B.C."/>
            <person name="Sharon I."/>
            <person name="Castelle C.J."/>
            <person name="Singh A."/>
            <person name="Wilkins M.J."/>
            <person name="Williams K.H."/>
            <person name="Banfield J.F."/>
        </authorList>
    </citation>
    <scope>NUCLEOTIDE SEQUENCE [LARGE SCALE GENOMIC DNA]</scope>
</reference>
<comment type="caution">
    <text evidence="1">The sequence shown here is derived from an EMBL/GenBank/DDBJ whole genome shotgun (WGS) entry which is preliminary data.</text>
</comment>
<accession>A0A0G0HF39</accession>